<gene>
    <name evidence="1" type="ORF">SDC9_149904</name>
</gene>
<sequence length="56" mass="6543">MPLVQELSNPQNNNNRALLYALRPYLKPERQMKIERALQLARIVHIGKKFIAGWEA</sequence>
<accession>A0A645EL03</accession>
<dbReference type="AlphaFoldDB" id="A0A645EL03"/>
<evidence type="ECO:0000313" key="1">
    <source>
        <dbReference type="EMBL" id="MPN02688.1"/>
    </source>
</evidence>
<dbReference type="EMBL" id="VSSQ01048638">
    <property type="protein sequence ID" value="MPN02688.1"/>
    <property type="molecule type" value="Genomic_DNA"/>
</dbReference>
<proteinExistence type="predicted"/>
<comment type="caution">
    <text evidence="1">The sequence shown here is derived from an EMBL/GenBank/DDBJ whole genome shotgun (WGS) entry which is preliminary data.</text>
</comment>
<protein>
    <submittedName>
        <fullName evidence="1">Uncharacterized protein</fullName>
    </submittedName>
</protein>
<reference evidence="1" key="1">
    <citation type="submission" date="2019-08" db="EMBL/GenBank/DDBJ databases">
        <authorList>
            <person name="Kucharzyk K."/>
            <person name="Murdoch R.W."/>
            <person name="Higgins S."/>
            <person name="Loffler F."/>
        </authorList>
    </citation>
    <scope>NUCLEOTIDE SEQUENCE</scope>
</reference>
<name>A0A645EL03_9ZZZZ</name>
<organism evidence="1">
    <name type="scientific">bioreactor metagenome</name>
    <dbReference type="NCBI Taxonomy" id="1076179"/>
    <lineage>
        <taxon>unclassified sequences</taxon>
        <taxon>metagenomes</taxon>
        <taxon>ecological metagenomes</taxon>
    </lineage>
</organism>